<dbReference type="InterPro" id="IPR035992">
    <property type="entry name" value="Ricin_B-like_lectins"/>
</dbReference>
<evidence type="ECO:0000313" key="4">
    <source>
        <dbReference type="Proteomes" id="UP000317940"/>
    </source>
</evidence>
<dbReference type="InterPro" id="IPR000772">
    <property type="entry name" value="Ricin_B_lectin"/>
</dbReference>
<dbReference type="PANTHER" id="PTHR40469">
    <property type="entry name" value="SECRETED GLYCOSYL HYDROLASE"/>
    <property type="match status" value="1"/>
</dbReference>
<dbReference type="SUPFAM" id="SSF50370">
    <property type="entry name" value="Ricin B-like lectins"/>
    <property type="match status" value="1"/>
</dbReference>
<reference evidence="3 4" key="1">
    <citation type="submission" date="2019-06" db="EMBL/GenBank/DDBJ databases">
        <title>Sequencing the genomes of 1000 actinobacteria strains.</title>
        <authorList>
            <person name="Klenk H.-P."/>
        </authorList>
    </citation>
    <scope>NUCLEOTIDE SEQUENCE [LARGE SCALE GENOMIC DNA]</scope>
    <source>
        <strain evidence="3 4">DSM 44826</strain>
    </source>
</reference>
<proteinExistence type="predicted"/>
<dbReference type="PANTHER" id="PTHR40469:SF2">
    <property type="entry name" value="GALACTOSE-BINDING DOMAIN-LIKE SUPERFAMILY PROTEIN"/>
    <property type="match status" value="1"/>
</dbReference>
<organism evidence="3 4">
    <name type="scientific">Kitasatospora viridis</name>
    <dbReference type="NCBI Taxonomy" id="281105"/>
    <lineage>
        <taxon>Bacteria</taxon>
        <taxon>Bacillati</taxon>
        <taxon>Actinomycetota</taxon>
        <taxon>Actinomycetes</taxon>
        <taxon>Kitasatosporales</taxon>
        <taxon>Streptomycetaceae</taxon>
        <taxon>Kitasatospora</taxon>
    </lineage>
</organism>
<evidence type="ECO:0000313" key="3">
    <source>
        <dbReference type="EMBL" id="TWF73341.1"/>
    </source>
</evidence>
<sequence>MRRTAAVLMTTLLASAAALTAPAAAQAAAPSTAKAAPASTAVKNAPAAPMAGSCNAFAAGGGTVVGICTGIAANQIWHVQAQCQYYINGNGPFTTFAIGGPVVGPGQSTAQCGFNDTILFEQVVFTGVVPPPVSGPQGQITGYVGKCIDDQGANTANGTPIQIYDCNGTNAQHWTVATDGTLRVLGKCMDVTGGGTANHTMVQLYDCNGTGSQQWKAQANGSLVNPQSGRCLDDLGFGTNNGNQLGIWDCNGAANQVWNLPH</sequence>
<evidence type="ECO:0000259" key="2">
    <source>
        <dbReference type="SMART" id="SM00458"/>
    </source>
</evidence>
<dbReference type="SMART" id="SM00458">
    <property type="entry name" value="RICIN"/>
    <property type="match status" value="1"/>
</dbReference>
<keyword evidence="1" id="KW-0732">Signal</keyword>
<feature type="signal peptide" evidence="1">
    <location>
        <begin position="1"/>
        <end position="27"/>
    </location>
</feature>
<name>A0A561SEP8_9ACTN</name>
<dbReference type="PROSITE" id="PS50231">
    <property type="entry name" value="RICIN_B_LECTIN"/>
    <property type="match status" value="1"/>
</dbReference>
<accession>A0A561SEP8</accession>
<dbReference type="Pfam" id="PF00652">
    <property type="entry name" value="Ricin_B_lectin"/>
    <property type="match status" value="1"/>
</dbReference>
<dbReference type="AlphaFoldDB" id="A0A561SEP8"/>
<dbReference type="Gene3D" id="2.80.10.50">
    <property type="match status" value="1"/>
</dbReference>
<gene>
    <name evidence="3" type="ORF">FHX73_16492</name>
</gene>
<dbReference type="RefSeq" id="WP_246214205.1">
    <property type="nucleotide sequence ID" value="NZ_BAAAMZ010000005.1"/>
</dbReference>
<dbReference type="GO" id="GO:0030246">
    <property type="term" value="F:carbohydrate binding"/>
    <property type="evidence" value="ECO:0007669"/>
    <property type="project" value="UniProtKB-KW"/>
</dbReference>
<keyword evidence="3" id="KW-0430">Lectin</keyword>
<protein>
    <submittedName>
        <fullName evidence="3">Ricin-type beta-trefoil lectin protein</fullName>
    </submittedName>
</protein>
<evidence type="ECO:0000256" key="1">
    <source>
        <dbReference type="SAM" id="SignalP"/>
    </source>
</evidence>
<dbReference type="CDD" id="cd23451">
    <property type="entry name" value="beta-trefoil_Ricin_laminarinase"/>
    <property type="match status" value="1"/>
</dbReference>
<dbReference type="EMBL" id="VIWT01000006">
    <property type="protein sequence ID" value="TWF73341.1"/>
    <property type="molecule type" value="Genomic_DNA"/>
</dbReference>
<feature type="chain" id="PRO_5038421408" evidence="1">
    <location>
        <begin position="28"/>
        <end position="262"/>
    </location>
</feature>
<comment type="caution">
    <text evidence="3">The sequence shown here is derived from an EMBL/GenBank/DDBJ whole genome shotgun (WGS) entry which is preliminary data.</text>
</comment>
<feature type="domain" description="Ricin B lectin" evidence="2">
    <location>
        <begin position="135"/>
        <end position="261"/>
    </location>
</feature>
<keyword evidence="4" id="KW-1185">Reference proteome</keyword>
<dbReference type="Proteomes" id="UP000317940">
    <property type="component" value="Unassembled WGS sequence"/>
</dbReference>